<dbReference type="RefSeq" id="WP_261759247.1">
    <property type="nucleotide sequence ID" value="NZ_CP104562.2"/>
</dbReference>
<gene>
    <name evidence="1" type="ORF">N4261_05725</name>
</gene>
<name>A0ABY6B3C9_9BURK</name>
<evidence type="ECO:0000313" key="2">
    <source>
        <dbReference type="Proteomes" id="UP001064933"/>
    </source>
</evidence>
<sequence>MGPYVTLLRIDVAHGYFADGRCRGLRFVPTPDTADRLRRADTIVREDGATLLILGAGDSSRQYLCEDPDGVPLTWQVYGTDSAFAYYTDDTAQRPGELLLLDAGTATPDDADAARHLQLSARPVALNDPRVAPSLHGAARLRPPFALLSLPLQTLAAPAPLQLRWSLAARATVWKYCLFGEWAETALEVIDLAGTTAFTAPQDDRLDDGRPMLAVRSREPIALAQRASSRFQLRCRNGAGPKVLIKRLPVAAALQLGREEIDGVPTLISEIHVHR</sequence>
<protein>
    <submittedName>
        <fullName evidence="1">Uncharacterized protein</fullName>
    </submittedName>
</protein>
<keyword evidence="2" id="KW-1185">Reference proteome</keyword>
<accession>A0ABY6B3C9</accession>
<dbReference type="Proteomes" id="UP001064933">
    <property type="component" value="Chromosome"/>
</dbReference>
<organism evidence="1 2">
    <name type="scientific">Roseateles amylovorans</name>
    <dbReference type="NCBI Taxonomy" id="2978473"/>
    <lineage>
        <taxon>Bacteria</taxon>
        <taxon>Pseudomonadati</taxon>
        <taxon>Pseudomonadota</taxon>
        <taxon>Betaproteobacteria</taxon>
        <taxon>Burkholderiales</taxon>
        <taxon>Sphaerotilaceae</taxon>
        <taxon>Roseateles</taxon>
    </lineage>
</organism>
<reference evidence="1" key="1">
    <citation type="submission" date="2022-10" db="EMBL/GenBank/DDBJ databases">
        <title>Characterization and whole genome sequencing of a new Roseateles species, isolated from fresh water.</title>
        <authorList>
            <person name="Guliayeva D.Y."/>
            <person name="Akhremchuk A.E."/>
            <person name="Sikolenko M.A."/>
            <person name="Valentovich L.N."/>
            <person name="Sidarenka A.V."/>
        </authorList>
    </citation>
    <scope>NUCLEOTIDE SEQUENCE</scope>
    <source>
        <strain evidence="1">BIM B-1768</strain>
    </source>
</reference>
<proteinExistence type="predicted"/>
<evidence type="ECO:0000313" key="1">
    <source>
        <dbReference type="EMBL" id="UXH79428.1"/>
    </source>
</evidence>
<dbReference type="EMBL" id="CP104562">
    <property type="protein sequence ID" value="UXH79428.1"/>
    <property type="molecule type" value="Genomic_DNA"/>
</dbReference>